<evidence type="ECO:0000313" key="3">
    <source>
        <dbReference type="Proteomes" id="UP000800200"/>
    </source>
</evidence>
<reference evidence="2" key="1">
    <citation type="journal article" date="2020" name="Stud. Mycol.">
        <title>101 Dothideomycetes genomes: a test case for predicting lifestyles and emergence of pathogens.</title>
        <authorList>
            <person name="Haridas S."/>
            <person name="Albert R."/>
            <person name="Binder M."/>
            <person name="Bloem J."/>
            <person name="Labutti K."/>
            <person name="Salamov A."/>
            <person name="Andreopoulos B."/>
            <person name="Baker S."/>
            <person name="Barry K."/>
            <person name="Bills G."/>
            <person name="Bluhm B."/>
            <person name="Cannon C."/>
            <person name="Castanera R."/>
            <person name="Culley D."/>
            <person name="Daum C."/>
            <person name="Ezra D."/>
            <person name="Gonzalez J."/>
            <person name="Henrissat B."/>
            <person name="Kuo A."/>
            <person name="Liang C."/>
            <person name="Lipzen A."/>
            <person name="Lutzoni F."/>
            <person name="Magnuson J."/>
            <person name="Mondo S."/>
            <person name="Nolan M."/>
            <person name="Ohm R."/>
            <person name="Pangilinan J."/>
            <person name="Park H.-J."/>
            <person name="Ramirez L."/>
            <person name="Alfaro M."/>
            <person name="Sun H."/>
            <person name="Tritt A."/>
            <person name="Yoshinaga Y."/>
            <person name="Zwiers L.-H."/>
            <person name="Turgeon B."/>
            <person name="Goodwin S."/>
            <person name="Spatafora J."/>
            <person name="Crous P."/>
            <person name="Grigoriev I."/>
        </authorList>
    </citation>
    <scope>NUCLEOTIDE SEQUENCE</scope>
    <source>
        <strain evidence="2">CBS 207.26</strain>
    </source>
</reference>
<name>A0A6A6EE31_9PEZI</name>
<gene>
    <name evidence="2" type="ORF">K469DRAFT_685090</name>
</gene>
<dbReference type="Proteomes" id="UP000800200">
    <property type="component" value="Unassembled WGS sequence"/>
</dbReference>
<sequence>MTKKSQYTLAEVTNYAEANFPAAFASLPDPSQYTFEERKIKDQKGCGFDAHLLLVGKYGQGEISNPAWGCILGSALQFFVDGNSILLNDVHLIELEMPFSWISKTVPSKGPKRDKLRKFVEYCFLVVGHRLRFTDINGQGLILFQGACLDIDRNKRTLSATSINTRTNDSNGGRAAVHKQLGITSKRARDQEDDDLSDIETKRSGNPSKSKSKISELAAAS</sequence>
<dbReference type="EMBL" id="ML994624">
    <property type="protein sequence ID" value="KAF2188380.1"/>
    <property type="molecule type" value="Genomic_DNA"/>
</dbReference>
<proteinExistence type="predicted"/>
<keyword evidence="3" id="KW-1185">Reference proteome</keyword>
<accession>A0A6A6EE31</accession>
<feature type="region of interest" description="Disordered" evidence="1">
    <location>
        <begin position="182"/>
        <end position="221"/>
    </location>
</feature>
<evidence type="ECO:0000256" key="1">
    <source>
        <dbReference type="SAM" id="MobiDB-lite"/>
    </source>
</evidence>
<organism evidence="2 3">
    <name type="scientific">Zopfia rhizophila CBS 207.26</name>
    <dbReference type="NCBI Taxonomy" id="1314779"/>
    <lineage>
        <taxon>Eukaryota</taxon>
        <taxon>Fungi</taxon>
        <taxon>Dikarya</taxon>
        <taxon>Ascomycota</taxon>
        <taxon>Pezizomycotina</taxon>
        <taxon>Dothideomycetes</taxon>
        <taxon>Dothideomycetes incertae sedis</taxon>
        <taxon>Zopfiaceae</taxon>
        <taxon>Zopfia</taxon>
    </lineage>
</organism>
<dbReference type="AlphaFoldDB" id="A0A6A6EE31"/>
<evidence type="ECO:0000313" key="2">
    <source>
        <dbReference type="EMBL" id="KAF2188380.1"/>
    </source>
</evidence>
<protein>
    <submittedName>
        <fullName evidence="2">Uncharacterized protein</fullName>
    </submittedName>
</protein>